<dbReference type="Proteomes" id="UP000733379">
    <property type="component" value="Unassembled WGS sequence"/>
</dbReference>
<sequence length="103" mass="10549">MTGDQRARIIGGAFGLAFVEANAGALPLIVDVSLRGLAIAVFLGLLVTLLRGPTPAPPDALPGTNFGRSYWIVVAGEVVAGVAGIIVIAGLLHRRRATEHSAP</sequence>
<evidence type="ECO:0000313" key="3">
    <source>
        <dbReference type="Proteomes" id="UP000733379"/>
    </source>
</evidence>
<feature type="transmembrane region" description="Helical" evidence="1">
    <location>
        <begin position="32"/>
        <end position="50"/>
    </location>
</feature>
<dbReference type="EMBL" id="JAHKNI010000012">
    <property type="protein sequence ID" value="MBU3065753.1"/>
    <property type="molecule type" value="Genomic_DNA"/>
</dbReference>
<accession>A0ABS6B6I3</accession>
<keyword evidence="1" id="KW-1133">Transmembrane helix</keyword>
<name>A0ABS6B6I3_9NOCA</name>
<evidence type="ECO:0000313" key="2">
    <source>
        <dbReference type="EMBL" id="MBU3065753.1"/>
    </source>
</evidence>
<proteinExistence type="predicted"/>
<organism evidence="2 3">
    <name type="scientific">Nocardia albiluteola</name>
    <dbReference type="NCBI Taxonomy" id="2842303"/>
    <lineage>
        <taxon>Bacteria</taxon>
        <taxon>Bacillati</taxon>
        <taxon>Actinomycetota</taxon>
        <taxon>Actinomycetes</taxon>
        <taxon>Mycobacteriales</taxon>
        <taxon>Nocardiaceae</taxon>
        <taxon>Nocardia</taxon>
    </lineage>
</organism>
<comment type="caution">
    <text evidence="2">The sequence shown here is derived from an EMBL/GenBank/DDBJ whole genome shotgun (WGS) entry which is preliminary data.</text>
</comment>
<protein>
    <submittedName>
        <fullName evidence="2">Uncharacterized protein</fullName>
    </submittedName>
</protein>
<dbReference type="RefSeq" id="WP_215921756.1">
    <property type="nucleotide sequence ID" value="NZ_JAHKNI010000012.1"/>
</dbReference>
<keyword evidence="1" id="KW-0812">Transmembrane</keyword>
<keyword evidence="1" id="KW-0472">Membrane</keyword>
<feature type="transmembrane region" description="Helical" evidence="1">
    <location>
        <begin position="70"/>
        <end position="92"/>
    </location>
</feature>
<keyword evidence="3" id="KW-1185">Reference proteome</keyword>
<evidence type="ECO:0000256" key="1">
    <source>
        <dbReference type="SAM" id="Phobius"/>
    </source>
</evidence>
<reference evidence="2 3" key="1">
    <citation type="submission" date="2021-06" db="EMBL/GenBank/DDBJ databases">
        <title>Actinomycetes sequencing.</title>
        <authorList>
            <person name="Shan Q."/>
        </authorList>
    </citation>
    <scope>NUCLEOTIDE SEQUENCE [LARGE SCALE GENOMIC DNA]</scope>
    <source>
        <strain evidence="2 3">NEAU-G5</strain>
    </source>
</reference>
<gene>
    <name evidence="2" type="ORF">KO481_30040</name>
</gene>